<feature type="compositionally biased region" description="Polar residues" evidence="1">
    <location>
        <begin position="1"/>
        <end position="25"/>
    </location>
</feature>
<feature type="compositionally biased region" description="Polar residues" evidence="1">
    <location>
        <begin position="50"/>
        <end position="60"/>
    </location>
</feature>
<reference evidence="2" key="1">
    <citation type="journal article" date="2015" name="Front. Microbiol.">
        <title>Combining genomic sequencing methods to explore viral diversity and reveal potential virus-host interactions.</title>
        <authorList>
            <person name="Chow C.E."/>
            <person name="Winget D.M."/>
            <person name="White R.A.III."/>
            <person name="Hallam S.J."/>
            <person name="Suttle C.A."/>
        </authorList>
    </citation>
    <scope>NUCLEOTIDE SEQUENCE</scope>
    <source>
        <strain evidence="2">Anoxic3_1</strain>
    </source>
</reference>
<reference evidence="2" key="2">
    <citation type="submission" date="2015-03" db="EMBL/GenBank/DDBJ databases">
        <authorList>
            <person name="Chow C.-E.T."/>
            <person name="Winget D.M."/>
            <person name="White R.A.III."/>
            <person name="Hallam S.J."/>
            <person name="Suttle C.A."/>
        </authorList>
    </citation>
    <scope>NUCLEOTIDE SEQUENCE</scope>
    <source>
        <strain evidence="2">Anoxic3_1</strain>
    </source>
</reference>
<evidence type="ECO:0000313" key="2">
    <source>
        <dbReference type="EMBL" id="AKH45799.1"/>
    </source>
</evidence>
<feature type="region of interest" description="Disordered" evidence="1">
    <location>
        <begin position="1"/>
        <end position="78"/>
    </location>
</feature>
<dbReference type="EMBL" id="KR029577">
    <property type="protein sequence ID" value="AKH45799.1"/>
    <property type="molecule type" value="Genomic_DNA"/>
</dbReference>
<sequence>MLPTTSAWQTSCSTPSRRASCSTCGPSDDGRLRLRRSTSQPHDALRVVPLTSSNTGNTWSGLWKPMQSRSRPSLRLRTTPSATGANCIACGLTFLATGNA</sequence>
<protein>
    <submittedName>
        <fullName evidence="2">Uncharacterized protein</fullName>
    </submittedName>
</protein>
<accession>A0A0F7KZU2</accession>
<name>A0A0F7KZU2_9VIRU</name>
<organism evidence="2">
    <name type="scientific">uncultured marine virus</name>
    <dbReference type="NCBI Taxonomy" id="186617"/>
    <lineage>
        <taxon>Viruses</taxon>
        <taxon>environmental samples</taxon>
    </lineage>
</organism>
<feature type="compositionally biased region" description="Low complexity" evidence="1">
    <location>
        <begin position="68"/>
        <end position="78"/>
    </location>
</feature>
<proteinExistence type="predicted"/>
<evidence type="ECO:0000256" key="1">
    <source>
        <dbReference type="SAM" id="MobiDB-lite"/>
    </source>
</evidence>